<keyword evidence="2" id="KW-1185">Reference proteome</keyword>
<dbReference type="EMBL" id="CP032419">
    <property type="protein sequence ID" value="AYC31822.1"/>
    <property type="molecule type" value="Genomic_DNA"/>
</dbReference>
<organism evidence="1 2">
    <name type="scientific">Pseudomonas cavernae</name>
    <dbReference type="NCBI Taxonomy" id="2320867"/>
    <lineage>
        <taxon>Bacteria</taxon>
        <taxon>Pseudomonadati</taxon>
        <taxon>Pseudomonadota</taxon>
        <taxon>Gammaproteobacteria</taxon>
        <taxon>Pseudomonadales</taxon>
        <taxon>Pseudomonadaceae</taxon>
        <taxon>Pseudomonas</taxon>
    </lineage>
</organism>
<evidence type="ECO:0000313" key="2">
    <source>
        <dbReference type="Proteomes" id="UP000265560"/>
    </source>
</evidence>
<dbReference type="Proteomes" id="UP000265560">
    <property type="component" value="Chromosome"/>
</dbReference>
<protein>
    <recommendedName>
        <fullName evidence="3">PilZ domain-containing protein</fullName>
    </recommendedName>
</protein>
<name>A0A385Z2L7_9PSED</name>
<sequence length="202" mass="22805">MQDDSILTQEELDFIRSLPSGPHAPLPSASALIVDGGERTKELLARLAAHEQVTIEAHIDSQRVSFPVLLVEDEFHTLHLQLGLPTIVEQAAADRPWRLPFNEPLELLDAEGLPSGLWLHSLSLSGLLVEVRGLPAPPKRFTLWMPVHGDEPIELRGILTRKTEQQLVAYRLSLRKTRQHERLRQFMLDHHPQLNELSEGMA</sequence>
<dbReference type="KEGG" id="pcav:D3880_05230"/>
<evidence type="ECO:0000313" key="1">
    <source>
        <dbReference type="EMBL" id="AYC31822.1"/>
    </source>
</evidence>
<proteinExistence type="predicted"/>
<dbReference type="OrthoDB" id="6989154at2"/>
<gene>
    <name evidence="1" type="ORF">D3880_05230</name>
</gene>
<accession>A0A385Z2L7</accession>
<dbReference type="AlphaFoldDB" id="A0A385Z2L7"/>
<dbReference type="RefSeq" id="WP_119892445.1">
    <property type="nucleotide sequence ID" value="NZ_CP032419.1"/>
</dbReference>
<evidence type="ECO:0008006" key="3">
    <source>
        <dbReference type="Google" id="ProtNLM"/>
    </source>
</evidence>
<reference evidence="2" key="1">
    <citation type="submission" date="2018-09" db="EMBL/GenBank/DDBJ databases">
        <authorList>
            <person name="Zhu H."/>
        </authorList>
    </citation>
    <scope>NUCLEOTIDE SEQUENCE [LARGE SCALE GENOMIC DNA]</scope>
    <source>
        <strain evidence="2">K2W31S-8</strain>
    </source>
</reference>